<dbReference type="GO" id="GO:0005524">
    <property type="term" value="F:ATP binding"/>
    <property type="evidence" value="ECO:0007669"/>
    <property type="project" value="UniProtKB-KW"/>
</dbReference>
<dbReference type="InterPro" id="IPR027417">
    <property type="entry name" value="P-loop_NTPase"/>
</dbReference>
<name>A0A9Q0KUN4_9MAGN</name>
<dbReference type="GO" id="GO:0005874">
    <property type="term" value="C:microtubule"/>
    <property type="evidence" value="ECO:0007669"/>
    <property type="project" value="UniProtKB-KW"/>
</dbReference>
<accession>A0A9Q0KUN4</accession>
<dbReference type="EMBL" id="JAMYWD010000003">
    <property type="protein sequence ID" value="KAJ4977167.1"/>
    <property type="molecule type" value="Genomic_DNA"/>
</dbReference>
<keyword evidence="11" id="KW-1185">Reference proteome</keyword>
<evidence type="ECO:0000256" key="7">
    <source>
        <dbReference type="ARBA" id="ARBA00023235"/>
    </source>
</evidence>
<keyword evidence="3" id="KW-0493">Microtubule</keyword>
<comment type="subcellular location">
    <subcellularLocation>
        <location evidence="1">Cytoplasm</location>
        <location evidence="1">Cytoskeleton</location>
        <location evidence="1">Spindle pole</location>
    </subcellularLocation>
</comment>
<evidence type="ECO:0000256" key="3">
    <source>
        <dbReference type="ARBA" id="ARBA00022701"/>
    </source>
</evidence>
<dbReference type="Proteomes" id="UP001141806">
    <property type="component" value="Unassembled WGS sequence"/>
</dbReference>
<reference evidence="10" key="1">
    <citation type="journal article" date="2023" name="Plant J.">
        <title>The genome of the king protea, Protea cynaroides.</title>
        <authorList>
            <person name="Chang J."/>
            <person name="Duong T.A."/>
            <person name="Schoeman C."/>
            <person name="Ma X."/>
            <person name="Roodt D."/>
            <person name="Barker N."/>
            <person name="Li Z."/>
            <person name="Van de Peer Y."/>
            <person name="Mizrachi E."/>
        </authorList>
    </citation>
    <scope>NUCLEOTIDE SEQUENCE</scope>
    <source>
        <tissue evidence="10">Young leaves</tissue>
    </source>
</reference>
<evidence type="ECO:0000256" key="4">
    <source>
        <dbReference type="ARBA" id="ARBA00022741"/>
    </source>
</evidence>
<feature type="compositionally biased region" description="Low complexity" evidence="8">
    <location>
        <begin position="34"/>
        <end position="45"/>
    </location>
</feature>
<evidence type="ECO:0000256" key="6">
    <source>
        <dbReference type="ARBA" id="ARBA00023212"/>
    </source>
</evidence>
<evidence type="ECO:0000256" key="8">
    <source>
        <dbReference type="SAM" id="MobiDB-lite"/>
    </source>
</evidence>
<dbReference type="Gene3D" id="3.40.50.300">
    <property type="entry name" value="P-loop containing nucleotide triphosphate hydrolases"/>
    <property type="match status" value="1"/>
</dbReference>
<dbReference type="Pfam" id="PF00004">
    <property type="entry name" value="AAA"/>
    <property type="match status" value="1"/>
</dbReference>
<dbReference type="Pfam" id="PF17862">
    <property type="entry name" value="AAA_lid_3"/>
    <property type="match status" value="1"/>
</dbReference>
<dbReference type="Gene3D" id="1.10.8.60">
    <property type="match status" value="1"/>
</dbReference>
<keyword evidence="5" id="KW-0067">ATP-binding</keyword>
<evidence type="ECO:0000259" key="9">
    <source>
        <dbReference type="SMART" id="SM00382"/>
    </source>
</evidence>
<dbReference type="GO" id="GO:0000922">
    <property type="term" value="C:spindle pole"/>
    <property type="evidence" value="ECO:0007669"/>
    <property type="project" value="UniProtKB-SubCell"/>
</dbReference>
<dbReference type="InterPro" id="IPR050304">
    <property type="entry name" value="MT-severing_AAA_ATPase"/>
</dbReference>
<keyword evidence="4" id="KW-0547">Nucleotide-binding</keyword>
<keyword evidence="6" id="KW-0206">Cytoskeleton</keyword>
<dbReference type="GO" id="GO:0016887">
    <property type="term" value="F:ATP hydrolysis activity"/>
    <property type="evidence" value="ECO:0007669"/>
    <property type="project" value="InterPro"/>
</dbReference>
<evidence type="ECO:0000256" key="1">
    <source>
        <dbReference type="ARBA" id="ARBA00004647"/>
    </source>
</evidence>
<dbReference type="SUPFAM" id="SSF52540">
    <property type="entry name" value="P-loop containing nucleoside triphosphate hydrolases"/>
    <property type="match status" value="1"/>
</dbReference>
<evidence type="ECO:0000313" key="11">
    <source>
        <dbReference type="Proteomes" id="UP001141806"/>
    </source>
</evidence>
<dbReference type="OrthoDB" id="191529at2759"/>
<dbReference type="FunFam" id="1.10.8.60:FF:000056">
    <property type="entry name" value="Katanin p60 ATPase-containing subunit A-like 2"/>
    <property type="match status" value="1"/>
</dbReference>
<dbReference type="InterPro" id="IPR041569">
    <property type="entry name" value="AAA_lid_3"/>
</dbReference>
<dbReference type="SMART" id="SM00382">
    <property type="entry name" value="AAA"/>
    <property type="match status" value="1"/>
</dbReference>
<dbReference type="InterPro" id="IPR003959">
    <property type="entry name" value="ATPase_AAA_core"/>
</dbReference>
<dbReference type="GO" id="GO:0016853">
    <property type="term" value="F:isomerase activity"/>
    <property type="evidence" value="ECO:0007669"/>
    <property type="project" value="UniProtKB-KW"/>
</dbReference>
<feature type="compositionally biased region" description="Basic and acidic residues" evidence="8">
    <location>
        <begin position="18"/>
        <end position="30"/>
    </location>
</feature>
<evidence type="ECO:0000313" key="10">
    <source>
        <dbReference type="EMBL" id="KAJ4977167.1"/>
    </source>
</evidence>
<proteinExistence type="predicted"/>
<dbReference type="CDD" id="cd19509">
    <property type="entry name" value="RecA-like_VPS4-like"/>
    <property type="match status" value="1"/>
</dbReference>
<dbReference type="InterPro" id="IPR003593">
    <property type="entry name" value="AAA+_ATPase"/>
</dbReference>
<dbReference type="AlphaFoldDB" id="A0A9Q0KUN4"/>
<evidence type="ECO:0000256" key="2">
    <source>
        <dbReference type="ARBA" id="ARBA00022490"/>
    </source>
</evidence>
<dbReference type="PANTHER" id="PTHR23074">
    <property type="entry name" value="AAA DOMAIN-CONTAINING"/>
    <property type="match status" value="1"/>
</dbReference>
<sequence length="393" mass="44004">MGEPLSCWSFMEFGRKSESEQKDAASRDQTGDCNGSSLNGSNNGNARNTPEMAIYEQYRNRGKITPQLNGVSHDRFNEKPQKPLLPPFESADMRALAESLCRDIIRGSPDVKWESIKGLENAKRLLKEAVVMPIKYPKYFTGLLSPWKGILLFGPPGTGKTMLAKAVATECRTTFFNISASSVVSKWRGDSEKLVKVLFELARHHAPSTIFLDEIDAIISQRGGGSSEHEASRRLKTELLIQMDGLMRTDELVFVLAATNLPWELDAAMLRRLEKRILVPLPEPEARRAMLEELLPSVPGEEELPYDVLVENTEGYSGSDIRLLCKEAAMQPLRRVMVLLEEKQEVVPEEELPKVGPIKGEDIKIALKNTRPSAHLHAQLYDKFNADYGSQIL</sequence>
<comment type="caution">
    <text evidence="10">The sequence shown here is derived from an EMBL/GenBank/DDBJ whole genome shotgun (WGS) entry which is preliminary data.</text>
</comment>
<protein>
    <recommendedName>
        <fullName evidence="9">AAA+ ATPase domain-containing protein</fullName>
    </recommendedName>
</protein>
<organism evidence="10 11">
    <name type="scientific">Protea cynaroides</name>
    <dbReference type="NCBI Taxonomy" id="273540"/>
    <lineage>
        <taxon>Eukaryota</taxon>
        <taxon>Viridiplantae</taxon>
        <taxon>Streptophyta</taxon>
        <taxon>Embryophyta</taxon>
        <taxon>Tracheophyta</taxon>
        <taxon>Spermatophyta</taxon>
        <taxon>Magnoliopsida</taxon>
        <taxon>Proteales</taxon>
        <taxon>Proteaceae</taxon>
        <taxon>Protea</taxon>
    </lineage>
</organism>
<feature type="domain" description="AAA+ ATPase" evidence="9">
    <location>
        <begin position="146"/>
        <end position="283"/>
    </location>
</feature>
<gene>
    <name evidence="10" type="ORF">NE237_002273</name>
</gene>
<feature type="region of interest" description="Disordered" evidence="8">
    <location>
        <begin position="18"/>
        <end position="48"/>
    </location>
</feature>
<dbReference type="PANTHER" id="PTHR23074:SF78">
    <property type="entry name" value="KATANIN P60 ATPASE-CONTAINING SUBUNIT A-LIKE 2"/>
    <property type="match status" value="1"/>
</dbReference>
<keyword evidence="7" id="KW-0413">Isomerase</keyword>
<dbReference type="FunFam" id="3.40.50.300:FF:000490">
    <property type="entry name" value="Katanin p60 ATPase-containing subunit A-like 2"/>
    <property type="match status" value="1"/>
</dbReference>
<evidence type="ECO:0000256" key="5">
    <source>
        <dbReference type="ARBA" id="ARBA00022840"/>
    </source>
</evidence>
<keyword evidence="2" id="KW-0963">Cytoplasm</keyword>